<feature type="region of interest" description="Disordered" evidence="2">
    <location>
        <begin position="638"/>
        <end position="657"/>
    </location>
</feature>
<dbReference type="EMBL" id="CP041663">
    <property type="protein sequence ID" value="QDY88259.1"/>
    <property type="molecule type" value="Genomic_DNA"/>
</dbReference>
<feature type="coiled-coil region" evidence="1">
    <location>
        <begin position="41"/>
        <end position="96"/>
    </location>
</feature>
<keyword evidence="3" id="KW-0732">Signal</keyword>
<name>A0A5B8K0L6_9MOLU</name>
<evidence type="ECO:0000256" key="3">
    <source>
        <dbReference type="SAM" id="SignalP"/>
    </source>
</evidence>
<proteinExistence type="predicted"/>
<feature type="region of interest" description="Disordered" evidence="2">
    <location>
        <begin position="694"/>
        <end position="713"/>
    </location>
</feature>
<feature type="chain" id="PRO_5023077308" evidence="3">
    <location>
        <begin position="25"/>
        <end position="943"/>
    </location>
</feature>
<gene>
    <name evidence="4" type="ORF">FOY43_01085</name>
</gene>
<protein>
    <submittedName>
        <fullName evidence="4">Uncharacterized protein</fullName>
    </submittedName>
</protein>
<evidence type="ECO:0000313" key="4">
    <source>
        <dbReference type="EMBL" id="QDY88259.1"/>
    </source>
</evidence>
<feature type="compositionally biased region" description="Pro residues" evidence="2">
    <location>
        <begin position="700"/>
        <end position="711"/>
    </location>
</feature>
<dbReference type="PANTHER" id="PTHR23159">
    <property type="entry name" value="CENTROSOMAL PROTEIN 2"/>
    <property type="match status" value="1"/>
</dbReference>
<dbReference type="OrthoDB" id="402949at2"/>
<dbReference type="Proteomes" id="UP000317512">
    <property type="component" value="Chromosome"/>
</dbReference>
<dbReference type="Gene3D" id="1.10.287.1490">
    <property type="match status" value="1"/>
</dbReference>
<evidence type="ECO:0000256" key="1">
    <source>
        <dbReference type="SAM" id="Coils"/>
    </source>
</evidence>
<dbReference type="RefSeq" id="WP_146308730.1">
    <property type="nucleotide sequence ID" value="NZ_CP041663.1"/>
</dbReference>
<dbReference type="SUPFAM" id="SSF57997">
    <property type="entry name" value="Tropomyosin"/>
    <property type="match status" value="1"/>
</dbReference>
<dbReference type="AlphaFoldDB" id="A0A5B8K0L6"/>
<feature type="coiled-coil region" evidence="1">
    <location>
        <begin position="383"/>
        <end position="431"/>
    </location>
</feature>
<keyword evidence="1" id="KW-0175">Coiled coil</keyword>
<feature type="compositionally biased region" description="Low complexity" evidence="2">
    <location>
        <begin position="640"/>
        <end position="655"/>
    </location>
</feature>
<organism evidence="4 5">
    <name type="scientific">Mycoplasma anserisalpingitidis</name>
    <dbReference type="NCBI Taxonomy" id="519450"/>
    <lineage>
        <taxon>Bacteria</taxon>
        <taxon>Bacillati</taxon>
        <taxon>Mycoplasmatota</taxon>
        <taxon>Mollicutes</taxon>
        <taxon>Mycoplasmataceae</taxon>
        <taxon>Mycoplasma</taxon>
    </lineage>
</organism>
<feature type="signal peptide" evidence="3">
    <location>
        <begin position="1"/>
        <end position="24"/>
    </location>
</feature>
<evidence type="ECO:0000256" key="2">
    <source>
        <dbReference type="SAM" id="MobiDB-lite"/>
    </source>
</evidence>
<evidence type="ECO:0000313" key="5">
    <source>
        <dbReference type="Proteomes" id="UP000317512"/>
    </source>
</evidence>
<accession>A0A5B8K0L6</accession>
<reference evidence="5" key="1">
    <citation type="submission" date="2019-07" db="EMBL/GenBank/DDBJ databases">
        <title>Complete genome sequences of three Mycoplasma sp. 1220 strains.</title>
        <authorList>
            <person name="Grozner D."/>
            <person name="Forro B."/>
            <person name="Kovacs A.B."/>
            <person name="Marton S."/>
            <person name="Banyai K."/>
            <person name="Kreizinger Z."/>
            <person name="Sulyok K.M."/>
            <person name="Gyuranecz M."/>
        </authorList>
    </citation>
    <scope>NUCLEOTIDE SEQUENCE [LARGE SCALE GENOMIC DNA]</scope>
    <source>
        <strain evidence="5">MYCAV93</strain>
    </source>
</reference>
<sequence length="943" mass="107642">MKQKRITNKIKISISALCTAAVLAATLIPLSVKYCTAVKTIEQKDEEIRLLKLKISNLTSEKEKLIEEKEQLTTELNNLNTLYNKLKENYEKTLGNFKSITNSILERNNNYETMLENYYKSLNNPDTNIGNEIEETVDFELELEKMRQGIKDKVSEYVRCIESKISELETNNSTIFTQNELSKYINRLKEIKDFGFNLSLENAEEIASGVKWISQSEKELNNVLSQINTLYASKIAELEEIITQKDEIIENSFNTAKNMVQQAINLTKNQIDYLETLKEIAYKFVNRDYSSYSSEAFANSMRNEAYSLINEINDYSNKVQRTLDKAQSDYEKALKTKNIDDFSTINIESFPIKNKTFTKLIEALNNRDYEALFNKNLENWTNYNNEVARYKQAMNENAELQVKIQVANNQIDTLSSELNTAKENITNLESLIQNNFNDTLIHTKELLTNLFSSLEQENLDELNEVAQNLHTQLDILNQLVSESIDSENVSENQTKLYTAIDAIQNIIETYKNIRVLPLEAIVFNLAQKISELNTEIDELKTELNTVNSELNSLSLENSENKEKINELTLIKQTLEQNLSLKAAELETKTNEFKTEEANYQKQIAEKDLRIKDLERQLREQGGSNSQLEAEIESLKRDKTNLSSQVSSLNSQLSSVKNERDRLKSELASANSTIAQNKVEIEDLNKEIIRLQNELDNRPNPVEPTPPAPLPSPVNSNKSVIIGYDLLTEEYPKYTLTSEASTLINSWKYNETHSLETNLVSQWFKNNGTGPTLGNNYTSDYGKVSNKFILRNGIKEKVKIPESAKSAKIKLLINGVQKEINLTKASSGWIGTIELSPKSSANFDLNWTSITRTPNGSIYGGMVPTFTDTYTKENEKWNWKILTQSLSFDIPFSTSSKTLEATNRWTMESKSVSKPSGYDTTITGDLDIYKGMNTITILEISWEE</sequence>
<dbReference type="PANTHER" id="PTHR23159:SF31">
    <property type="entry name" value="CENTROSOME-ASSOCIATED PROTEIN CEP250 ISOFORM X1"/>
    <property type="match status" value="1"/>
</dbReference>